<evidence type="ECO:0008006" key="2">
    <source>
        <dbReference type="Google" id="ProtNLM"/>
    </source>
</evidence>
<dbReference type="AlphaFoldDB" id="A0A6C0H3B5"/>
<sequence length="229" mass="26393">MKNPNSDIVITPIGIGIPDELIEIAEECSFEITRSEHWNQVGQGAAGKVYIREGDCKYAVKIQKANRLFFAETKALIDLQKILKEEKGIVPKLYASWIFNGNGYILIEKLYDSYGMRSREMQYALKKIAEYGWLHLDISTCNRMSDQDGNLVLIDFGWAVKKPSDDNKTYPCHPISIKSCKDFTYADLKIRQDADFKMIYSKYLDEEEYTPIMYTPKPPKKPDYSCNII</sequence>
<dbReference type="InterPro" id="IPR011009">
    <property type="entry name" value="Kinase-like_dom_sf"/>
</dbReference>
<evidence type="ECO:0000313" key="1">
    <source>
        <dbReference type="EMBL" id="QHT74939.1"/>
    </source>
</evidence>
<proteinExistence type="predicted"/>
<dbReference type="SUPFAM" id="SSF56112">
    <property type="entry name" value="Protein kinase-like (PK-like)"/>
    <property type="match status" value="1"/>
</dbReference>
<name>A0A6C0H3B5_9ZZZZ</name>
<reference evidence="1" key="1">
    <citation type="journal article" date="2020" name="Nature">
        <title>Giant virus diversity and host interactions through global metagenomics.</title>
        <authorList>
            <person name="Schulz F."/>
            <person name="Roux S."/>
            <person name="Paez-Espino D."/>
            <person name="Jungbluth S."/>
            <person name="Walsh D.A."/>
            <person name="Denef V.J."/>
            <person name="McMahon K.D."/>
            <person name="Konstantinidis K.T."/>
            <person name="Eloe-Fadrosh E.A."/>
            <person name="Kyrpides N.C."/>
            <person name="Woyke T."/>
        </authorList>
    </citation>
    <scope>NUCLEOTIDE SEQUENCE</scope>
    <source>
        <strain evidence="1">GVMAG-M-3300023179-62</strain>
    </source>
</reference>
<dbReference type="Gene3D" id="1.10.510.10">
    <property type="entry name" value="Transferase(Phosphotransferase) domain 1"/>
    <property type="match status" value="1"/>
</dbReference>
<accession>A0A6C0H3B5</accession>
<protein>
    <recommendedName>
        <fullName evidence="2">Protein kinase domain-containing protein</fullName>
    </recommendedName>
</protein>
<dbReference type="EMBL" id="MN739859">
    <property type="protein sequence ID" value="QHT74939.1"/>
    <property type="molecule type" value="Genomic_DNA"/>
</dbReference>
<organism evidence="1">
    <name type="scientific">viral metagenome</name>
    <dbReference type="NCBI Taxonomy" id="1070528"/>
    <lineage>
        <taxon>unclassified sequences</taxon>
        <taxon>metagenomes</taxon>
        <taxon>organismal metagenomes</taxon>
    </lineage>
</organism>